<comment type="caution">
    <text evidence="1">The sequence shown here is derived from an EMBL/GenBank/DDBJ whole genome shotgun (WGS) entry which is preliminary data.</text>
</comment>
<organism evidence="1 2">
    <name type="scientific">Entomophthora muscae</name>
    <dbReference type="NCBI Taxonomy" id="34485"/>
    <lineage>
        <taxon>Eukaryota</taxon>
        <taxon>Fungi</taxon>
        <taxon>Fungi incertae sedis</taxon>
        <taxon>Zoopagomycota</taxon>
        <taxon>Entomophthoromycotina</taxon>
        <taxon>Entomophthoromycetes</taxon>
        <taxon>Entomophthorales</taxon>
        <taxon>Entomophthoraceae</taxon>
        <taxon>Entomophthora</taxon>
    </lineage>
</organism>
<protein>
    <submittedName>
        <fullName evidence="1">Uncharacterized protein</fullName>
    </submittedName>
</protein>
<sequence>MFLLVADFELVPIAYFMTQRLGDSCVKQFDAGLICTYKYAIYGGIIAIILPSNIFRWVTYLPNTI</sequence>
<dbReference type="Proteomes" id="UP001165960">
    <property type="component" value="Unassembled WGS sequence"/>
</dbReference>
<dbReference type="EMBL" id="QTSX02001507">
    <property type="protein sequence ID" value="KAJ9080963.1"/>
    <property type="molecule type" value="Genomic_DNA"/>
</dbReference>
<gene>
    <name evidence="1" type="ORF">DSO57_1019358</name>
</gene>
<name>A0ACC2U1U1_9FUNG</name>
<evidence type="ECO:0000313" key="2">
    <source>
        <dbReference type="Proteomes" id="UP001165960"/>
    </source>
</evidence>
<keyword evidence="2" id="KW-1185">Reference proteome</keyword>
<reference evidence="1" key="1">
    <citation type="submission" date="2022-04" db="EMBL/GenBank/DDBJ databases">
        <title>Genome of the entomopathogenic fungus Entomophthora muscae.</title>
        <authorList>
            <person name="Elya C."/>
            <person name="Lovett B.R."/>
            <person name="Lee E."/>
            <person name="Macias A.M."/>
            <person name="Hajek A.E."/>
            <person name="De Bivort B.L."/>
            <person name="Kasson M.T."/>
            <person name="De Fine Licht H.H."/>
            <person name="Stajich J.E."/>
        </authorList>
    </citation>
    <scope>NUCLEOTIDE SEQUENCE</scope>
    <source>
        <strain evidence="1">Berkeley</strain>
    </source>
</reference>
<accession>A0ACC2U1U1</accession>
<proteinExistence type="predicted"/>
<evidence type="ECO:0000313" key="1">
    <source>
        <dbReference type="EMBL" id="KAJ9080963.1"/>
    </source>
</evidence>